<dbReference type="EMBL" id="JAUDCK010000092">
    <property type="protein sequence ID" value="MDM8196933.1"/>
    <property type="molecule type" value="Genomic_DNA"/>
</dbReference>
<proteinExistence type="predicted"/>
<accession>A0ABT7ULB4</accession>
<organism evidence="2 3">
    <name type="scientific">Massilimicrobiota timonensis</name>
    <dbReference type="NCBI Taxonomy" id="1776392"/>
    <lineage>
        <taxon>Bacteria</taxon>
        <taxon>Bacillati</taxon>
        <taxon>Bacillota</taxon>
        <taxon>Erysipelotrichia</taxon>
        <taxon>Erysipelotrichales</taxon>
        <taxon>Erysipelotrichaceae</taxon>
        <taxon>Massilimicrobiota</taxon>
    </lineage>
</organism>
<feature type="domain" description="InsA N-terminal zinc ribbon" evidence="1">
    <location>
        <begin position="63"/>
        <end position="90"/>
    </location>
</feature>
<dbReference type="InterPro" id="IPR003220">
    <property type="entry name" value="InsA_N_dom_Znf"/>
</dbReference>
<name>A0ABT7ULB4_9FIRM</name>
<comment type="caution">
    <text evidence="2">The sequence shown here is derived from an EMBL/GenBank/DDBJ whole genome shotgun (WGS) entry which is preliminary data.</text>
</comment>
<dbReference type="RefSeq" id="WP_353477939.1">
    <property type="nucleotide sequence ID" value="NZ_JAUDCK010000092.1"/>
</dbReference>
<evidence type="ECO:0000259" key="1">
    <source>
        <dbReference type="Pfam" id="PF03811"/>
    </source>
</evidence>
<reference evidence="3" key="1">
    <citation type="submission" date="2023-06" db="EMBL/GenBank/DDBJ databases">
        <title>Identification and characterization of horizontal gene transfer across gut microbiota members of farm animals based on homology search.</title>
        <authorList>
            <person name="Zeman M."/>
            <person name="Kubasova T."/>
            <person name="Jahodarova E."/>
            <person name="Nykrynova M."/>
            <person name="Rychlik I."/>
        </authorList>
    </citation>
    <scope>NUCLEOTIDE SEQUENCE [LARGE SCALE GENOMIC DNA]</scope>
    <source>
        <strain evidence="3">ET341</strain>
    </source>
</reference>
<evidence type="ECO:0000313" key="3">
    <source>
        <dbReference type="Proteomes" id="UP001529275"/>
    </source>
</evidence>
<evidence type="ECO:0000313" key="2">
    <source>
        <dbReference type="EMBL" id="MDM8196933.1"/>
    </source>
</evidence>
<dbReference type="Proteomes" id="UP001529275">
    <property type="component" value="Unassembled WGS sequence"/>
</dbReference>
<keyword evidence="3" id="KW-1185">Reference proteome</keyword>
<feature type="non-terminal residue" evidence="2">
    <location>
        <position position="1"/>
    </location>
</feature>
<sequence>YLYRGEDIMTDKMFNDIIDSIINNATDDEIEIIREKLNNHIINHIYDGEVHKELSDEFDSSFCPHCGHDHIIRYGKDKNGNQRYLCKHCHKTFSPMTGTLFSYSKKEAYQWYLYMESLFRGDTIVQSAHIAGICEHTSLV</sequence>
<reference evidence="2 3" key="2">
    <citation type="submission" date="2023-06" db="EMBL/GenBank/DDBJ databases">
        <authorList>
            <person name="Zeman M."/>
            <person name="Kubasova T."/>
            <person name="Jahodarova E."/>
            <person name="Nykrynova M."/>
            <person name="Rychlik I."/>
        </authorList>
    </citation>
    <scope>NUCLEOTIDE SEQUENCE [LARGE SCALE GENOMIC DNA]</scope>
    <source>
        <strain evidence="2 3">ET341</strain>
    </source>
</reference>
<dbReference type="Pfam" id="PF03811">
    <property type="entry name" value="Zn_ribbon_InsA"/>
    <property type="match status" value="1"/>
</dbReference>
<protein>
    <recommendedName>
        <fullName evidence="1">InsA N-terminal zinc ribbon domain-containing protein</fullName>
    </recommendedName>
</protein>
<gene>
    <name evidence="2" type="ORF">QUV98_11470</name>
</gene>